<protein>
    <submittedName>
        <fullName evidence="3">Uncharacterized protein</fullName>
    </submittedName>
</protein>
<dbReference type="STRING" id="227321.Q5B2C7"/>
<feature type="compositionally biased region" description="Low complexity" evidence="1">
    <location>
        <begin position="470"/>
        <end position="483"/>
    </location>
</feature>
<feature type="compositionally biased region" description="Low complexity" evidence="1">
    <location>
        <begin position="500"/>
        <end position="513"/>
    </location>
</feature>
<evidence type="ECO:0000313" key="4">
    <source>
        <dbReference type="Proteomes" id="UP000000560"/>
    </source>
</evidence>
<dbReference type="AlphaFoldDB" id="Q5B2C7"/>
<feature type="compositionally biased region" description="Polar residues" evidence="1">
    <location>
        <begin position="440"/>
        <end position="455"/>
    </location>
</feature>
<feature type="transmembrane region" description="Helical" evidence="2">
    <location>
        <begin position="58"/>
        <end position="80"/>
    </location>
</feature>
<keyword evidence="4" id="KW-1185">Reference proteome</keyword>
<accession>Q5B2C7</accession>
<feature type="transmembrane region" description="Helical" evidence="2">
    <location>
        <begin position="290"/>
        <end position="311"/>
    </location>
</feature>
<keyword evidence="2" id="KW-0472">Membrane</keyword>
<feature type="compositionally biased region" description="Low complexity" evidence="1">
    <location>
        <begin position="536"/>
        <end position="545"/>
    </location>
</feature>
<feature type="transmembrane region" description="Helical" evidence="2">
    <location>
        <begin position="250"/>
        <end position="270"/>
    </location>
</feature>
<dbReference type="HOGENOM" id="CLU_020985_1_0_1"/>
<sequence>MPPLSHAAVVSNNATELGLEVVCSWPVSGQYGPGTRVLYYVLIAACVFARKEEWVRNACLAGALLFPAIAALHGIVLAAVHVDAMLDRDPHRAPNRENVGHILQRSASAHSFPVDRSHSSWAKPSKCTHDDNGNPVLSDPARFPYEAASCGLRCSAQEGPFSPIRVGSADEIYVIPSPHRLTFGTATLLAAACCVPAVVSLLYFWSLVLRDTWNNRFGESTDTDRRNEVIEGTNGATEGKMLQINSLVRTVLSTVEAPVFAAAVLAILVLGERNFFSHPVNFGTEPIASIGQWAPIVGTGFAIFGSLYLFLTDDGEKPSSACKCTCHNAQGPSSRGTDPAASTNSSELAHCEITVVASPEPAHTHPTQEEARDFGYRRSIGRALKRLADTISIAAHDRLTDYDFKQGPALDFPEIPAEEQRNSELPQIRDQYNLKRDSTASRTLSRVGSTVSTASWRDGERSSTTSHGISPRSSRQSTRSRSPSPLPSPSRRDDESCTFPGSHDGSPSSSDPPILNTRRRQNTLEVPPHHGPVRRSSSISSASSSNFTMAGNLQSPTIVVSADDDVSPVFPRPGSPEPKQEVPPHASRHGRRFTS</sequence>
<dbReference type="eggNOG" id="ENOG502RYBR">
    <property type="taxonomic scope" value="Eukaryota"/>
</dbReference>
<keyword evidence="2" id="KW-1133">Transmembrane helix</keyword>
<name>Q5B2C7_EMENI</name>
<keyword evidence="2" id="KW-0812">Transmembrane</keyword>
<dbReference type="OrthoDB" id="3021074at2759"/>
<evidence type="ECO:0000313" key="3">
    <source>
        <dbReference type="EMBL" id="CBF82136.1"/>
    </source>
</evidence>
<dbReference type="RefSeq" id="XP_662907.1">
    <property type="nucleotide sequence ID" value="XM_657815.2"/>
</dbReference>
<evidence type="ECO:0000256" key="1">
    <source>
        <dbReference type="SAM" id="MobiDB-lite"/>
    </source>
</evidence>
<gene>
    <name evidence="3" type="ORF">ANIA_05303</name>
</gene>
<organism evidence="3 4">
    <name type="scientific">Emericella nidulans (strain FGSC A4 / ATCC 38163 / CBS 112.46 / NRRL 194 / M139)</name>
    <name type="common">Aspergillus nidulans</name>
    <dbReference type="NCBI Taxonomy" id="227321"/>
    <lineage>
        <taxon>Eukaryota</taxon>
        <taxon>Fungi</taxon>
        <taxon>Dikarya</taxon>
        <taxon>Ascomycota</taxon>
        <taxon>Pezizomycotina</taxon>
        <taxon>Eurotiomycetes</taxon>
        <taxon>Eurotiomycetidae</taxon>
        <taxon>Eurotiales</taxon>
        <taxon>Aspergillaceae</taxon>
        <taxon>Aspergillus</taxon>
        <taxon>Aspergillus subgen. Nidulantes</taxon>
    </lineage>
</organism>
<reference evidence="4" key="1">
    <citation type="journal article" date="2005" name="Nature">
        <title>Sequencing of Aspergillus nidulans and comparative analysis with A. fumigatus and A. oryzae.</title>
        <authorList>
            <person name="Galagan J.E."/>
            <person name="Calvo S.E."/>
            <person name="Cuomo C."/>
            <person name="Ma L.J."/>
            <person name="Wortman J.R."/>
            <person name="Batzoglou S."/>
            <person name="Lee S.I."/>
            <person name="Basturkmen M."/>
            <person name="Spevak C.C."/>
            <person name="Clutterbuck J."/>
            <person name="Kapitonov V."/>
            <person name="Jurka J."/>
            <person name="Scazzocchio C."/>
            <person name="Farman M."/>
            <person name="Butler J."/>
            <person name="Purcell S."/>
            <person name="Harris S."/>
            <person name="Braus G.H."/>
            <person name="Draht O."/>
            <person name="Busch S."/>
            <person name="D'Enfert C."/>
            <person name="Bouchier C."/>
            <person name="Goldman G.H."/>
            <person name="Bell-Pedersen D."/>
            <person name="Griffiths-Jones S."/>
            <person name="Doonan J.H."/>
            <person name="Yu J."/>
            <person name="Vienken K."/>
            <person name="Pain A."/>
            <person name="Freitag M."/>
            <person name="Selker E.U."/>
            <person name="Archer D.B."/>
            <person name="Penalva M.A."/>
            <person name="Oakley B.R."/>
            <person name="Momany M."/>
            <person name="Tanaka T."/>
            <person name="Kumagai T."/>
            <person name="Asai K."/>
            <person name="Machida M."/>
            <person name="Nierman W.C."/>
            <person name="Denning D.W."/>
            <person name="Caddick M."/>
            <person name="Hynes M."/>
            <person name="Paoletti M."/>
            <person name="Fischer R."/>
            <person name="Miller B."/>
            <person name="Dyer P."/>
            <person name="Sachs M.S."/>
            <person name="Osmani S.A."/>
            <person name="Birren B.W."/>
        </authorList>
    </citation>
    <scope>NUCLEOTIDE SEQUENCE [LARGE SCALE GENOMIC DNA]</scope>
    <source>
        <strain evidence="4">FGSC A4 / ATCC 38163 / CBS 112.46 / NRRL 194 / M139</strain>
    </source>
</reference>
<dbReference type="KEGG" id="ani:ANIA_05303"/>
<dbReference type="EMBL" id="BN001305">
    <property type="protein sequence ID" value="CBF82136.1"/>
    <property type="molecule type" value="Genomic_DNA"/>
</dbReference>
<dbReference type="InParanoid" id="Q5B2C7"/>
<feature type="compositionally biased region" description="Polar residues" evidence="1">
    <location>
        <begin position="546"/>
        <end position="558"/>
    </location>
</feature>
<dbReference type="Proteomes" id="UP000000560">
    <property type="component" value="Chromosome V"/>
</dbReference>
<dbReference type="GeneID" id="2871596"/>
<feature type="region of interest" description="Disordered" evidence="1">
    <location>
        <begin position="413"/>
        <end position="595"/>
    </location>
</feature>
<proteinExistence type="predicted"/>
<feature type="compositionally biased region" description="Basic residues" evidence="1">
    <location>
        <begin position="586"/>
        <end position="595"/>
    </location>
</feature>
<dbReference type="OMA" id="GATINHM"/>
<accession>C8VGX6</accession>
<reference evidence="4" key="2">
    <citation type="journal article" date="2009" name="Fungal Genet. Biol.">
        <title>The 2008 update of the Aspergillus nidulans genome annotation: a community effort.</title>
        <authorList>
            <person name="Wortman J.R."/>
            <person name="Gilsenan J.M."/>
            <person name="Joardar V."/>
            <person name="Deegan J."/>
            <person name="Clutterbuck J."/>
            <person name="Andersen M.R."/>
            <person name="Archer D."/>
            <person name="Bencina M."/>
            <person name="Braus G."/>
            <person name="Coutinho P."/>
            <person name="von Dohren H."/>
            <person name="Doonan J."/>
            <person name="Driessen A.J."/>
            <person name="Durek P."/>
            <person name="Espeso E."/>
            <person name="Fekete E."/>
            <person name="Flipphi M."/>
            <person name="Estrada C.G."/>
            <person name="Geysens S."/>
            <person name="Goldman G."/>
            <person name="de Groot P.W."/>
            <person name="Hansen K."/>
            <person name="Harris S.D."/>
            <person name="Heinekamp T."/>
            <person name="Helmstaedt K."/>
            <person name="Henrissat B."/>
            <person name="Hofmann G."/>
            <person name="Homan T."/>
            <person name="Horio T."/>
            <person name="Horiuchi H."/>
            <person name="James S."/>
            <person name="Jones M."/>
            <person name="Karaffa L."/>
            <person name="Karanyi Z."/>
            <person name="Kato M."/>
            <person name="Keller N."/>
            <person name="Kelly D.E."/>
            <person name="Kiel J.A."/>
            <person name="Kim J.M."/>
            <person name="van der Klei I.J."/>
            <person name="Klis F.M."/>
            <person name="Kovalchuk A."/>
            <person name="Krasevec N."/>
            <person name="Kubicek C.P."/>
            <person name="Liu B."/>
            <person name="Maccabe A."/>
            <person name="Meyer V."/>
            <person name="Mirabito P."/>
            <person name="Miskei M."/>
            <person name="Mos M."/>
            <person name="Mullins J."/>
            <person name="Nelson D.R."/>
            <person name="Nielsen J."/>
            <person name="Oakley B.R."/>
            <person name="Osmani S.A."/>
            <person name="Pakula T."/>
            <person name="Paszewski A."/>
            <person name="Paulsen I."/>
            <person name="Pilsyk S."/>
            <person name="Pocsi I."/>
            <person name="Punt P.J."/>
            <person name="Ram A.F."/>
            <person name="Ren Q."/>
            <person name="Robellet X."/>
            <person name="Robson G."/>
            <person name="Seiboth B."/>
            <person name="van Solingen P."/>
            <person name="Specht T."/>
            <person name="Sun J."/>
            <person name="Taheri-Talesh N."/>
            <person name="Takeshita N."/>
            <person name="Ussery D."/>
            <person name="vanKuyk P.A."/>
            <person name="Visser H."/>
            <person name="van de Vondervoort P.J."/>
            <person name="de Vries R.P."/>
            <person name="Walton J."/>
            <person name="Xiang X."/>
            <person name="Xiong Y."/>
            <person name="Zeng A.P."/>
            <person name="Brandt B.W."/>
            <person name="Cornell M.J."/>
            <person name="van den Hondel C.A."/>
            <person name="Visser J."/>
            <person name="Oliver S.G."/>
            <person name="Turner G."/>
        </authorList>
    </citation>
    <scope>GENOME REANNOTATION</scope>
    <source>
        <strain evidence="4">FGSC A4 / ATCC 38163 / CBS 112.46 / NRRL 194 / M139</strain>
    </source>
</reference>
<feature type="transmembrane region" description="Helical" evidence="2">
    <location>
        <begin position="186"/>
        <end position="208"/>
    </location>
</feature>
<evidence type="ECO:0000256" key="2">
    <source>
        <dbReference type="SAM" id="Phobius"/>
    </source>
</evidence>